<dbReference type="AlphaFoldDB" id="A0A372GPQ3"/>
<accession>A0A372GPQ3</accession>
<dbReference type="EMBL" id="QVNQ01000001">
    <property type="protein sequence ID" value="RFS87371.1"/>
    <property type="molecule type" value="Genomic_DNA"/>
</dbReference>
<protein>
    <submittedName>
        <fullName evidence="1">Uncharacterized protein</fullName>
    </submittedName>
</protein>
<comment type="caution">
    <text evidence="1">The sequence shown here is derived from an EMBL/GenBank/DDBJ whole genome shotgun (WGS) entry which is preliminary data.</text>
</comment>
<gene>
    <name evidence="1" type="ORF">D0T12_03835</name>
</gene>
<sequence>MLLDGLPGSGRTAAAKMLLWEVGCDGGQIHELLLQDSDNVPPIDHSHVGDGELVWMDLSHVDRPRWHEVRAELSSLRATVQDRDARLVLVLPDRTGHPGSTLAPYHAEIQRPAVEEVLYRYLCVEEISWPVQPPPPRLLDADWRMADVPRYIELIRRARDEHRQGTFEQWCEDAYRALTGQVEDVATQVAGLATGRQRALLLAVAMLHNAHADVIHHAGAALLDTVDHPREESPILERAPLDVRLKEIGAELGSSGDVRFKKLDYDAAVRSYFWTFMPELHNALQAWIEQTADSQDLAYRERAHLIERFTEQCLNKRYRQALFSLVEKLTAAPTTRPKMEAAALILQRGLRDEKQGRAFRRKIYVWSRSTTLSTRLAEVIIAACRDEMMAKHPDEALVRLLHVARRERGTRARETLVEVADGAPRLRRQMLARLTEATPEAGKWPTDVDLFLDLADPEALTDPGRRDHALISEHAVRRQLAIGWTLVFTRRPCETWAPRVRPWLHVAAADQQHRHALLSILVRAGRGNATVLAQLYTMSREKESWALLSEPIIQLINTLRETSPTQPT</sequence>
<evidence type="ECO:0000313" key="2">
    <source>
        <dbReference type="Proteomes" id="UP000262882"/>
    </source>
</evidence>
<dbReference type="Proteomes" id="UP000262882">
    <property type="component" value="Unassembled WGS sequence"/>
</dbReference>
<keyword evidence="2" id="KW-1185">Reference proteome</keyword>
<proteinExistence type="predicted"/>
<reference evidence="1 2" key="1">
    <citation type="submission" date="2018-08" db="EMBL/GenBank/DDBJ databases">
        <title>Actinomadura spongicola sp. nov., isolated from marine sponge Leucetta chagosensis.</title>
        <authorList>
            <person name="Li L."/>
            <person name="Lin H.W."/>
        </authorList>
    </citation>
    <scope>NUCLEOTIDE SEQUENCE [LARGE SCALE GENOMIC DNA]</scope>
    <source>
        <strain evidence="1 2">LHW52907</strain>
    </source>
</reference>
<organism evidence="1 2">
    <name type="scientific">Actinomadura spongiicola</name>
    <dbReference type="NCBI Taxonomy" id="2303421"/>
    <lineage>
        <taxon>Bacteria</taxon>
        <taxon>Bacillati</taxon>
        <taxon>Actinomycetota</taxon>
        <taxon>Actinomycetes</taxon>
        <taxon>Streptosporangiales</taxon>
        <taxon>Thermomonosporaceae</taxon>
        <taxon>Actinomadura</taxon>
    </lineage>
</organism>
<evidence type="ECO:0000313" key="1">
    <source>
        <dbReference type="EMBL" id="RFS87371.1"/>
    </source>
</evidence>
<name>A0A372GPQ3_9ACTN</name>